<protein>
    <submittedName>
        <fullName evidence="1">Pr136</fullName>
    </submittedName>
</protein>
<organism evidence="1 2">
    <name type="scientific">Rat cytomegalovirus (strain Maastricht)</name>
    <dbReference type="NCBI Taxonomy" id="79700"/>
    <lineage>
        <taxon>Viruses</taxon>
        <taxon>Duplodnaviria</taxon>
        <taxon>Heunggongvirae</taxon>
        <taxon>Peploviricota</taxon>
        <taxon>Herviviricetes</taxon>
        <taxon>Herpesvirales</taxon>
        <taxon>Orthoherpesviridae</taxon>
        <taxon>Betaherpesvirinae</taxon>
        <taxon>Muromegalovirus</taxon>
        <taxon>Muromegalovirus muridbeta2</taxon>
        <taxon>Murid betaherpesvirus 2</taxon>
    </lineage>
</organism>
<gene>
    <name evidence="1" type="primary">r136</name>
</gene>
<reference evidence="1 2" key="5">
    <citation type="journal article" date="1998" name="Virology">
        <title>The Maastricht strain and England strain of rat cytomegalovirus represent different betaherpesvirus species rather than strains.</title>
        <authorList>
            <person name="Beisser P.S."/>
            <person name="Kaptein S.J."/>
            <person name="Beuken E."/>
            <person name="Bruggeman C.A."/>
            <person name="Vink C."/>
        </authorList>
    </citation>
    <scope>NUCLEOTIDE SEQUENCE [LARGE SCALE GENOMIC DNA]</scope>
    <source>
        <strain evidence="1 2">Maastricht</strain>
    </source>
</reference>
<dbReference type="GeneID" id="940310"/>
<dbReference type="RefSeq" id="NP_064243.1">
    <property type="nucleotide sequence ID" value="NC_002512.2"/>
</dbReference>
<evidence type="ECO:0000313" key="2">
    <source>
        <dbReference type="Proteomes" id="UP000008288"/>
    </source>
</evidence>
<reference evidence="1 2" key="4">
    <citation type="journal article" date="1998" name="J. Virol.">
        <title>The R33 G protein-coupled receptor gene of rat cytomegalovirus plays an essential role in the pathogenesis of viral infection.</title>
        <authorList>
            <person name="Beisser P.S."/>
            <person name="Vink C."/>
            <person name="Van Dam J.G."/>
            <person name="Grauls G."/>
            <person name="Vanherle S.J."/>
            <person name="Bruggeman C.A."/>
        </authorList>
    </citation>
    <scope>NUCLEOTIDE SEQUENCE [LARGE SCALE GENOMIC DNA]</scope>
    <source>
        <strain evidence="1 2">Maastricht</strain>
    </source>
</reference>
<dbReference type="EMBL" id="AF232689">
    <property type="protein sequence ID" value="AAF99231.1"/>
    <property type="molecule type" value="Genomic_DNA"/>
</dbReference>
<reference evidence="1 2" key="10">
    <citation type="journal article" date="2000" name="Virus Res.">
        <title>Rat cytomegalovirus R89 is a highly conserved gene which expresses a spliced transcript.</title>
        <authorList>
            <person name="Gruijthuijsen Y.K."/>
            <person name="Beuken E."/>
            <person name="Bruggeman C.A."/>
            <person name="Vink C."/>
        </authorList>
    </citation>
    <scope>NUCLEOTIDE SEQUENCE [LARGE SCALE GENOMIC DNA]</scope>
    <source>
        <strain evidence="1 2">Maastricht</strain>
    </source>
</reference>
<reference evidence="1 2" key="6">
    <citation type="journal article" date="1999" name="J. Gen. Virol.">
        <title>The rat cytomegalovirus R32 gene encodes a virion-associated protein that elicits a strong humoral immune response in infected rats.</title>
        <authorList>
            <person name="Beuken E."/>
            <person name="Grauls G."/>
            <person name="Bruggeman C.A."/>
            <person name="Vink C."/>
        </authorList>
    </citation>
    <scope>NUCLEOTIDE SEQUENCE [LARGE SCALE GENOMIC DNA]</scope>
    <source>
        <strain evidence="1 2">Maastricht</strain>
    </source>
</reference>
<organismHost>
    <name type="scientific">Rattus</name>
    <name type="common">rats</name>
    <dbReference type="NCBI Taxonomy" id="10114"/>
</organismHost>
<reference evidence="1 2" key="2">
    <citation type="journal article" date="1996" name="J. Virol.">
        <title>Structure of the rat cytomegalovirus genome termini.</title>
        <authorList>
            <person name="Vink C."/>
            <person name="Beuken E."/>
            <person name="Bruggeman C.A."/>
        </authorList>
    </citation>
    <scope>NUCLEOTIDE SEQUENCE [LARGE SCALE GENOMIC DNA]</scope>
    <source>
        <strain evidence="1 2">Maastricht</strain>
    </source>
</reference>
<reference evidence="1 2" key="7">
    <citation type="journal article" date="1999" name="J. Virol.">
        <title>Deletion of the R78 G protein-coupled receptor gene from rat cytomegalovirus results in an attenuated, syncytium-inducing mutant strain.</title>
        <authorList>
            <person name="Beisser P.S."/>
            <person name="Grauls G."/>
            <person name="Bruggeman C.A."/>
            <person name="Vink C."/>
        </authorList>
    </citation>
    <scope>NUCLEOTIDE SEQUENCE [LARGE SCALE GENOMIC DNA]</scope>
    <source>
        <strain evidence="1 2">Maastricht</strain>
    </source>
</reference>
<proteinExistence type="predicted"/>
<sequence>MRIPVSAHVSLCLVHVAVCQIVLTVSQNERSTGGMDRATLEWLWRTTSRFVSLELTWDREFYGHELLYHTPWTRLLFDRVIYLRPRDVDDAELHLTRTDPDERGMEELRVRFLGTINHASVGTMRCTVTAEDGRSADKALSLNLGMKCRTYDRPTDGKTRRRTCAPQRYGWLPSGFTVTSILRPDDGNKTVLTIKRPGFEYIEYAPGCRLSCYLGPEGPVVSVTATGSCPIRVYEMEVKIGSWRVLEDRFELPR</sequence>
<name>Q9DW59_RCMVM</name>
<reference evidence="1 2" key="9">
    <citation type="journal article" date="2000" name="J. Virol.">
        <title>Complete DNA sequence of the rat cytomegalovirus genome.</title>
        <authorList>
            <person name="Vink C."/>
            <person name="Beuken E."/>
            <person name="Bruggeman C.A."/>
        </authorList>
    </citation>
    <scope>NUCLEOTIDE SEQUENCE [LARGE SCALE GENOMIC DNA]</scope>
    <source>
        <strain evidence="1 2">Maastricht</strain>
    </source>
</reference>
<keyword evidence="2" id="KW-1185">Reference proteome</keyword>
<dbReference type="OrthoDB" id="23028at10239"/>
<dbReference type="Proteomes" id="UP000008288">
    <property type="component" value="Segment"/>
</dbReference>
<dbReference type="KEGG" id="vg:940310"/>
<accession>Q9DW59</accession>
<reference evidence="1 2" key="3">
    <citation type="journal article" date="1997" name="J. Gen. Virol.">
        <title>Cloning and functional characterization of the origin of lytic-phase DNA replication of rat cytomegalovirus.</title>
        <authorList>
            <person name="Vink C."/>
            <person name="Beuken E."/>
            <person name="Bruggeman C.A."/>
        </authorList>
    </citation>
    <scope>NUCLEOTIDE SEQUENCE [LARGE SCALE GENOMIC DNA]</scope>
    <source>
        <strain evidence="1 2">Maastricht</strain>
    </source>
</reference>
<evidence type="ECO:0000313" key="1">
    <source>
        <dbReference type="EMBL" id="AAF99231.1"/>
    </source>
</evidence>
<reference evidence="1 2" key="1">
    <citation type="journal article" date="1996" name="J. Gen. Virol.">
        <title>Cloning and sequence analysis of the genes encoding DNA polymerase, glycoprotein B, ICP18.5 and major DNA-binding protein of rat cytomegalovirus.</title>
        <authorList>
            <person name="Beuken E."/>
            <person name="Slobbe R."/>
            <person name="Bruggeman C.A."/>
            <person name="Vink C."/>
        </authorList>
    </citation>
    <scope>NUCLEOTIDE SEQUENCE [LARGE SCALE GENOMIC DNA]</scope>
    <source>
        <strain evidence="1 2">Maastricht</strain>
    </source>
</reference>
<reference evidence="1 2" key="8">
    <citation type="journal article" date="2000" name="J. Virol.">
        <title>The r144 major histocompatibility complex class I-like gene of rat cytomegalovirus is dispensable for both acute and long-term infection in the immunocompromised host.</title>
        <authorList>
            <person name="Beisser P.S."/>
            <person name="Kloover J.S."/>
            <person name="Grauls G.E."/>
            <person name="Blok M.J."/>
            <person name="Bruggeman C.A."/>
            <person name="Vink C."/>
        </authorList>
    </citation>
    <scope>NUCLEOTIDE SEQUENCE [LARGE SCALE GENOMIC DNA]</scope>
    <source>
        <strain evidence="1 2">Maastricht</strain>
    </source>
</reference>